<proteinExistence type="predicted"/>
<accession>A0A9D1QP94</accession>
<organism evidence="1 2">
    <name type="scientific">Candidatus Limosilactobacillus merdipullorum</name>
    <dbReference type="NCBI Taxonomy" id="2838653"/>
    <lineage>
        <taxon>Bacteria</taxon>
        <taxon>Bacillati</taxon>
        <taxon>Bacillota</taxon>
        <taxon>Bacilli</taxon>
        <taxon>Lactobacillales</taxon>
        <taxon>Lactobacillaceae</taxon>
        <taxon>Limosilactobacillus</taxon>
    </lineage>
</organism>
<name>A0A9D1QP94_9LACO</name>
<evidence type="ECO:0000313" key="2">
    <source>
        <dbReference type="Proteomes" id="UP000886878"/>
    </source>
</evidence>
<dbReference type="InterPro" id="IPR029021">
    <property type="entry name" value="Prot-tyrosine_phosphatase-like"/>
</dbReference>
<protein>
    <submittedName>
        <fullName evidence="1">Tyrosine-protein phosphatase</fullName>
    </submittedName>
</protein>
<dbReference type="EMBL" id="DXGK01000065">
    <property type="protein sequence ID" value="HIW70411.1"/>
    <property type="molecule type" value="Genomic_DNA"/>
</dbReference>
<dbReference type="GO" id="GO:0004721">
    <property type="term" value="F:phosphoprotein phosphatase activity"/>
    <property type="evidence" value="ECO:0007669"/>
    <property type="project" value="InterPro"/>
</dbReference>
<dbReference type="InterPro" id="IPR026893">
    <property type="entry name" value="Tyr/Ser_Pase_IphP-type"/>
</dbReference>
<comment type="caution">
    <text evidence="1">The sequence shown here is derived from an EMBL/GenBank/DDBJ whole genome shotgun (WGS) entry which is preliminary data.</text>
</comment>
<reference evidence="1" key="2">
    <citation type="submission" date="2021-04" db="EMBL/GenBank/DDBJ databases">
        <authorList>
            <person name="Gilroy R."/>
        </authorList>
    </citation>
    <scope>NUCLEOTIDE SEQUENCE</scope>
    <source>
        <strain evidence="1">ChiHejej3B27-2180</strain>
    </source>
</reference>
<dbReference type="Gene3D" id="3.90.190.10">
    <property type="entry name" value="Protein tyrosine phosphatase superfamily"/>
    <property type="match status" value="1"/>
</dbReference>
<dbReference type="InterPro" id="IPR016130">
    <property type="entry name" value="Tyr_Pase_AS"/>
</dbReference>
<dbReference type="Pfam" id="PF13350">
    <property type="entry name" value="Y_phosphatase3"/>
    <property type="match status" value="1"/>
</dbReference>
<reference evidence="1" key="1">
    <citation type="journal article" date="2021" name="PeerJ">
        <title>Extensive microbial diversity within the chicken gut microbiome revealed by metagenomics and culture.</title>
        <authorList>
            <person name="Gilroy R."/>
            <person name="Ravi A."/>
            <person name="Getino M."/>
            <person name="Pursley I."/>
            <person name="Horton D.L."/>
            <person name="Alikhan N.F."/>
            <person name="Baker D."/>
            <person name="Gharbi K."/>
            <person name="Hall N."/>
            <person name="Watson M."/>
            <person name="Adriaenssens E.M."/>
            <person name="Foster-Nyarko E."/>
            <person name="Jarju S."/>
            <person name="Secka A."/>
            <person name="Antonio M."/>
            <person name="Oren A."/>
            <person name="Chaudhuri R.R."/>
            <person name="La Ragione R."/>
            <person name="Hildebrand F."/>
            <person name="Pallen M.J."/>
        </authorList>
    </citation>
    <scope>NUCLEOTIDE SEQUENCE</scope>
    <source>
        <strain evidence="1">ChiHejej3B27-2180</strain>
    </source>
</reference>
<evidence type="ECO:0000313" key="1">
    <source>
        <dbReference type="EMBL" id="HIW70411.1"/>
    </source>
</evidence>
<dbReference type="AlphaFoldDB" id="A0A9D1QP94"/>
<dbReference type="PROSITE" id="PS00383">
    <property type="entry name" value="TYR_PHOSPHATASE_1"/>
    <property type="match status" value="1"/>
</dbReference>
<dbReference type="Proteomes" id="UP000886878">
    <property type="component" value="Unassembled WGS sequence"/>
</dbReference>
<dbReference type="SUPFAM" id="SSF52799">
    <property type="entry name" value="(Phosphotyrosine protein) phosphatases II"/>
    <property type="match status" value="1"/>
</dbReference>
<sequence length="262" mass="29732">MKPRLIALKNVYNSRDLAGYPTTDGHHIKAGRLFRTALLHNLDDQELNTLHQLNVTRVIDFRDDAEISHLPDHLTATIHYLHLPVFKEDETGASLSTSKPLERFAIDYNVGRLWMLKAYHDMVTIDSAKSAYREFFCQLLSANENEATIFHCTAGKDRTGMAAYFLMRALGVAPEVAAQDYLWTNVYSADRVRMRIDSVKAHGGNEVVIYNVRQMSAALPEYLQQATKLINAHYGDMAHFISEFLGLSADDIADLRRLYLVD</sequence>
<gene>
    <name evidence="1" type="ORF">H9876_03400</name>
</gene>